<evidence type="ECO:0000313" key="16">
    <source>
        <dbReference type="RefSeq" id="XP_025412483.1"/>
    </source>
</evidence>
<organism evidence="13">
    <name type="scientific">Sipha flava</name>
    <name type="common">yellow sugarcane aphid</name>
    <dbReference type="NCBI Taxonomy" id="143950"/>
    <lineage>
        <taxon>Eukaryota</taxon>
        <taxon>Metazoa</taxon>
        <taxon>Ecdysozoa</taxon>
        <taxon>Arthropoda</taxon>
        <taxon>Hexapoda</taxon>
        <taxon>Insecta</taxon>
        <taxon>Pterygota</taxon>
        <taxon>Neoptera</taxon>
        <taxon>Paraneoptera</taxon>
        <taxon>Hemiptera</taxon>
        <taxon>Sternorrhyncha</taxon>
        <taxon>Aphidomorpha</taxon>
        <taxon>Aphidoidea</taxon>
        <taxon>Aphididae</taxon>
        <taxon>Sipha</taxon>
    </lineage>
</organism>
<protein>
    <recommendedName>
        <fullName evidence="12">Acireductone dioxygenase</fullName>
    </recommendedName>
    <alternativeName>
        <fullName evidence="12">Acireductone dioxygenase (Fe(2+)-requiring)</fullName>
        <shortName evidence="12">ARD'</shortName>
        <shortName evidence="12">Fe-ARD</shortName>
        <ecNumber evidence="12">1.13.11.54</ecNumber>
    </alternativeName>
    <alternativeName>
        <fullName evidence="12">Acireductone dioxygenase (Ni(2+)-requiring)</fullName>
        <shortName evidence="12">ARD</shortName>
        <shortName evidence="12">Ni-ARD</shortName>
        <ecNumber evidence="12">1.13.11.53</ecNumber>
    </alternativeName>
</protein>
<evidence type="ECO:0000256" key="5">
    <source>
        <dbReference type="ARBA" id="ARBA00022605"/>
    </source>
</evidence>
<evidence type="ECO:0000256" key="7">
    <source>
        <dbReference type="ARBA" id="ARBA00022964"/>
    </source>
</evidence>
<evidence type="ECO:0000256" key="3">
    <source>
        <dbReference type="ARBA" id="ARBA00022490"/>
    </source>
</evidence>
<feature type="binding site" evidence="12">
    <location>
        <position position="135"/>
    </location>
    <ligand>
        <name>Fe(2+)</name>
        <dbReference type="ChEBI" id="CHEBI:29033"/>
        <note>for iron-dependent acireductone dioxygenase activity</note>
    </ligand>
</feature>
<evidence type="ECO:0000256" key="1">
    <source>
        <dbReference type="ARBA" id="ARBA00000428"/>
    </source>
</evidence>
<proteinExistence type="inferred from homology"/>
<comment type="catalytic activity">
    <reaction evidence="12">
        <text>1,2-dihydroxy-5-(methylsulfanyl)pent-1-en-3-one + O2 = 3-(methylsulfanyl)propanoate + CO + formate + 2 H(+)</text>
        <dbReference type="Rhea" id="RHEA:14161"/>
        <dbReference type="ChEBI" id="CHEBI:15378"/>
        <dbReference type="ChEBI" id="CHEBI:15379"/>
        <dbReference type="ChEBI" id="CHEBI:15740"/>
        <dbReference type="ChEBI" id="CHEBI:17245"/>
        <dbReference type="ChEBI" id="CHEBI:49016"/>
        <dbReference type="ChEBI" id="CHEBI:49252"/>
        <dbReference type="EC" id="1.13.11.53"/>
    </reaction>
</comment>
<accession>A0A2S2PX38</accession>
<evidence type="ECO:0000256" key="2">
    <source>
        <dbReference type="ARBA" id="ARBA00004413"/>
    </source>
</evidence>
<keyword evidence="8 12" id="KW-0560">Oxidoreductase</keyword>
<keyword evidence="4 12" id="KW-0533">Nickel</keyword>
<dbReference type="InterPro" id="IPR011051">
    <property type="entry name" value="RmlC_Cupin_sf"/>
</dbReference>
<dbReference type="OrthoDB" id="1867259at2759"/>
<comment type="subcellular location">
    <subcellularLocation>
        <location evidence="2">Cell membrane</location>
        <topology evidence="2">Peripheral membrane protein</topology>
        <orientation evidence="2">Cytoplasmic side</orientation>
    </subcellularLocation>
    <subcellularLocation>
        <location evidence="12">Cytoplasm</location>
    </subcellularLocation>
    <subcellularLocation>
        <location evidence="12">Nucleus</location>
    </subcellularLocation>
</comment>
<dbReference type="EMBL" id="GGMS01000750">
    <property type="protein sequence ID" value="MBY69953.1"/>
    <property type="molecule type" value="Transcribed_RNA"/>
</dbReference>
<comment type="cofactor">
    <cofactor evidence="12">
        <name>Fe(2+)</name>
        <dbReference type="ChEBI" id="CHEBI:29033"/>
    </cofactor>
    <cofactor evidence="12">
        <name>Ni(2+)</name>
        <dbReference type="ChEBI" id="CHEBI:49786"/>
    </cofactor>
    <text evidence="12">Binds either 1 Fe or Ni cation per monomer. Iron-binding promotes an acireductone dioxygenase reaction producing 2-keto-4-methylthiobutyrate, while nickel-binding promotes an acireductone dioxygenase reaction producing 3-(methylsulfanyl)propanoate.</text>
</comment>
<name>A0A2S2PX38_9HEMI</name>
<comment type="pathway">
    <text evidence="12">Amino-acid biosynthesis; L-methionine biosynthesis via salvage pathway; L-methionine from S-methyl-5-thio-alpha-D-ribose 1-phosphate: step 5/6.</text>
</comment>
<feature type="binding site" evidence="12">
    <location>
        <position position="92"/>
    </location>
    <ligand>
        <name>Ni(2+)</name>
        <dbReference type="ChEBI" id="CHEBI:49786"/>
        <note>for nickel-dependent acireductone dioxygenase activity</note>
    </ligand>
</feature>
<reference evidence="13" key="1">
    <citation type="submission" date="2018-04" db="EMBL/GenBank/DDBJ databases">
        <title>Transcriptome assembly of Sipha flava.</title>
        <authorList>
            <person name="Scully E.D."/>
            <person name="Geib S.M."/>
            <person name="Palmer N.A."/>
            <person name="Koch K."/>
            <person name="Bradshaw J."/>
            <person name="Heng-Moss T."/>
            <person name="Sarath G."/>
        </authorList>
    </citation>
    <scope>NUCLEOTIDE SEQUENCE</scope>
</reference>
<dbReference type="GO" id="GO:0019509">
    <property type="term" value="P:L-methionine salvage from methylthioadenosine"/>
    <property type="evidence" value="ECO:0007669"/>
    <property type="project" value="UniProtKB-UniRule"/>
</dbReference>
<keyword evidence="10 12" id="KW-0486">Methionine biosynthesis</keyword>
<evidence type="ECO:0000256" key="10">
    <source>
        <dbReference type="ARBA" id="ARBA00023167"/>
    </source>
</evidence>
<dbReference type="GO" id="GO:0005737">
    <property type="term" value="C:cytoplasm"/>
    <property type="evidence" value="ECO:0007669"/>
    <property type="project" value="UniProtKB-SubCell"/>
</dbReference>
<evidence type="ECO:0000313" key="17">
    <source>
        <dbReference type="RefSeq" id="XP_025412484.1"/>
    </source>
</evidence>
<feature type="binding site" evidence="12">
    <location>
        <position position="96"/>
    </location>
    <ligand>
        <name>Ni(2+)</name>
        <dbReference type="ChEBI" id="CHEBI:49786"/>
        <note>for nickel-dependent acireductone dioxygenase activity</note>
    </ligand>
</feature>
<feature type="binding site" evidence="12">
    <location>
        <position position="92"/>
    </location>
    <ligand>
        <name>Fe(2+)</name>
        <dbReference type="ChEBI" id="CHEBI:29033"/>
        <note>for iron-dependent acireductone dioxygenase activity</note>
    </ligand>
</feature>
<feature type="binding site" evidence="12">
    <location>
        <position position="96"/>
    </location>
    <ligand>
        <name>Fe(2+)</name>
        <dbReference type="ChEBI" id="CHEBI:29033"/>
        <note>for iron-dependent acireductone dioxygenase activity</note>
    </ligand>
</feature>
<dbReference type="InterPro" id="IPR027496">
    <property type="entry name" value="ARD_euk"/>
</dbReference>
<reference evidence="15 16" key="2">
    <citation type="submission" date="2025-04" db="UniProtKB">
        <authorList>
            <consortium name="RefSeq"/>
        </authorList>
    </citation>
    <scope>IDENTIFICATION</scope>
    <source>
        <tissue evidence="15 16">Whole body</tissue>
    </source>
</reference>
<evidence type="ECO:0000256" key="4">
    <source>
        <dbReference type="ARBA" id="ARBA00022596"/>
    </source>
</evidence>
<dbReference type="GO" id="GO:0005886">
    <property type="term" value="C:plasma membrane"/>
    <property type="evidence" value="ECO:0007669"/>
    <property type="project" value="UniProtKB-SubCell"/>
</dbReference>
<dbReference type="Gene3D" id="2.60.120.10">
    <property type="entry name" value="Jelly Rolls"/>
    <property type="match status" value="1"/>
</dbReference>
<sequence length="180" mass="21523">MVQAWFMMEGWSGDQREEHHKQPPEYVDLDTLYKLSLVEYFKVNELDPLNDKILTSIKNERGYTYEDEITVCKERLLNYESKLKSFFEEHLHTDEEIRLVLEGSGYFDVRDINDKWIRIKVVPGDLLIIPKGIYHRFTLDTNNFIRAKRFFVGEPIWTPYNRPADNMDCRKEYLSLITSC</sequence>
<evidence type="ECO:0000313" key="14">
    <source>
        <dbReference type="Proteomes" id="UP000694846"/>
    </source>
</evidence>
<keyword evidence="5 12" id="KW-0028">Amino-acid biosynthesis</keyword>
<keyword evidence="3 12" id="KW-0963">Cytoplasm</keyword>
<dbReference type="Proteomes" id="UP000694846">
    <property type="component" value="Unplaced"/>
</dbReference>
<evidence type="ECO:0000256" key="8">
    <source>
        <dbReference type="ARBA" id="ARBA00023002"/>
    </source>
</evidence>
<dbReference type="PANTHER" id="PTHR23418">
    <property type="entry name" value="ACIREDUCTONE DIOXYGENASE"/>
    <property type="match status" value="1"/>
</dbReference>
<dbReference type="EC" id="1.13.11.54" evidence="12"/>
<keyword evidence="9 12" id="KW-0408">Iron</keyword>
<dbReference type="RefSeq" id="XP_025412483.1">
    <property type="nucleotide sequence ID" value="XM_025556698.1"/>
</dbReference>
<dbReference type="GO" id="GO:0005506">
    <property type="term" value="F:iron ion binding"/>
    <property type="evidence" value="ECO:0007669"/>
    <property type="project" value="UniProtKB-UniRule"/>
</dbReference>
<dbReference type="RefSeq" id="XP_025412482.1">
    <property type="nucleotide sequence ID" value="XM_025556697.1"/>
</dbReference>
<keyword evidence="6 12" id="KW-0479">Metal-binding</keyword>
<dbReference type="GO" id="GO:0016151">
    <property type="term" value="F:nickel cation binding"/>
    <property type="evidence" value="ECO:0007669"/>
    <property type="project" value="UniProtKB-UniRule"/>
</dbReference>
<evidence type="ECO:0000256" key="9">
    <source>
        <dbReference type="ARBA" id="ARBA00023004"/>
    </source>
</evidence>
<dbReference type="CTD" id="55256"/>
<keyword evidence="7 12" id="KW-0223">Dioxygenase</keyword>
<dbReference type="SUPFAM" id="SSF51182">
    <property type="entry name" value="RmlC-like cupins"/>
    <property type="match status" value="1"/>
</dbReference>
<dbReference type="RefSeq" id="XP_025412484.1">
    <property type="nucleotide sequence ID" value="XM_025556699.1"/>
</dbReference>
<dbReference type="FunFam" id="2.60.120.10:FF:000031">
    <property type="entry name" value="1,2-dihydroxy-3-keto-5-methylthiopentene dioxygenase"/>
    <property type="match status" value="1"/>
</dbReference>
<comment type="function">
    <text evidence="12">Catalyzes 2 different reactions between oxygen and the acireductone 1,2-dihydroxy-3-keto-5-methylthiopentene (DHK-MTPene) depending upon the metal bound in the active site. Fe-containing acireductone dioxygenase (Fe-ARD) produces formate and 2-keto-4-methylthiobutyrate (KMTB), the alpha-ketoacid precursor of methionine in the methionine recycle pathway. Ni-containing acireductone dioxygenase (Ni-ARD) produces methylthiopropionate, carbon monoxide and formate, and does not lie on the methionine recycle pathway.</text>
</comment>
<evidence type="ECO:0000256" key="12">
    <source>
        <dbReference type="HAMAP-Rule" id="MF_03154"/>
    </source>
</evidence>
<dbReference type="HAMAP" id="MF_03154">
    <property type="entry name" value="Salvage_MtnD_euk"/>
    <property type="match status" value="1"/>
</dbReference>
<dbReference type="CDD" id="cd02232">
    <property type="entry name" value="cupin_ARD"/>
    <property type="match status" value="1"/>
</dbReference>
<comment type="catalytic activity">
    <reaction evidence="1 12">
        <text>1,2-dihydroxy-5-(methylsulfanyl)pent-1-en-3-one + O2 = 4-methylsulfanyl-2-oxobutanoate + formate + 2 H(+)</text>
        <dbReference type="Rhea" id="RHEA:24504"/>
        <dbReference type="ChEBI" id="CHEBI:15378"/>
        <dbReference type="ChEBI" id="CHEBI:15379"/>
        <dbReference type="ChEBI" id="CHEBI:15740"/>
        <dbReference type="ChEBI" id="CHEBI:16723"/>
        <dbReference type="ChEBI" id="CHEBI:49252"/>
        <dbReference type="EC" id="1.13.11.54"/>
    </reaction>
</comment>
<comment type="similarity">
    <text evidence="12">Belongs to the acireductone dioxygenase (ARD) family.</text>
</comment>
<dbReference type="GO" id="GO:0010308">
    <property type="term" value="F:acireductone dioxygenase (Ni2+-requiring) activity"/>
    <property type="evidence" value="ECO:0007669"/>
    <property type="project" value="UniProtKB-UniRule"/>
</dbReference>
<feature type="binding site" evidence="12">
    <location>
        <position position="90"/>
    </location>
    <ligand>
        <name>Fe(2+)</name>
        <dbReference type="ChEBI" id="CHEBI:29033"/>
        <note>for iron-dependent acireductone dioxygenase activity</note>
    </ligand>
</feature>
<dbReference type="EC" id="1.13.11.53" evidence="12"/>
<dbReference type="Pfam" id="PF03079">
    <property type="entry name" value="ARD"/>
    <property type="match status" value="1"/>
</dbReference>
<dbReference type="AlphaFoldDB" id="A0A2S2PX38"/>
<dbReference type="PANTHER" id="PTHR23418:SF0">
    <property type="entry name" value="ACIREDUCTONE DIOXYGENASE"/>
    <property type="match status" value="1"/>
</dbReference>
<evidence type="ECO:0000256" key="6">
    <source>
        <dbReference type="ARBA" id="ARBA00022723"/>
    </source>
</evidence>
<dbReference type="GO" id="GO:0010309">
    <property type="term" value="F:acireductone dioxygenase [iron(II)-requiring] activity"/>
    <property type="evidence" value="ECO:0007669"/>
    <property type="project" value="UniProtKB-UniRule"/>
</dbReference>
<evidence type="ECO:0000313" key="13">
    <source>
        <dbReference type="EMBL" id="MBY69953.1"/>
    </source>
</evidence>
<dbReference type="UniPathway" id="UPA00904">
    <property type="reaction ID" value="UER00878"/>
</dbReference>
<dbReference type="GO" id="GO:0005634">
    <property type="term" value="C:nucleus"/>
    <property type="evidence" value="ECO:0007669"/>
    <property type="project" value="UniProtKB-SubCell"/>
</dbReference>
<evidence type="ECO:0000256" key="11">
    <source>
        <dbReference type="ARBA" id="ARBA00023242"/>
    </source>
</evidence>
<evidence type="ECO:0000313" key="15">
    <source>
        <dbReference type="RefSeq" id="XP_025412482.1"/>
    </source>
</evidence>
<dbReference type="InterPro" id="IPR014710">
    <property type="entry name" value="RmlC-like_jellyroll"/>
</dbReference>
<dbReference type="GeneID" id="112684956"/>
<gene>
    <name evidence="15 16 17" type="primary">LOC112684956</name>
    <name evidence="13" type="ORF">g.57648</name>
</gene>
<dbReference type="InterPro" id="IPR004313">
    <property type="entry name" value="ARD"/>
</dbReference>
<keyword evidence="14" id="KW-1185">Reference proteome</keyword>
<feature type="binding site" evidence="12">
    <location>
        <position position="135"/>
    </location>
    <ligand>
        <name>Ni(2+)</name>
        <dbReference type="ChEBI" id="CHEBI:49786"/>
        <note>for nickel-dependent acireductone dioxygenase activity</note>
    </ligand>
</feature>
<keyword evidence="11 12" id="KW-0539">Nucleus</keyword>
<feature type="binding site" evidence="12">
    <location>
        <position position="90"/>
    </location>
    <ligand>
        <name>Ni(2+)</name>
        <dbReference type="ChEBI" id="CHEBI:49786"/>
        <note>for nickel-dependent acireductone dioxygenase activity</note>
    </ligand>
</feature>